<proteinExistence type="predicted"/>
<evidence type="ECO:0000256" key="5">
    <source>
        <dbReference type="ARBA" id="ARBA00023237"/>
    </source>
</evidence>
<dbReference type="Gene3D" id="1.20.1600.10">
    <property type="entry name" value="Outer membrane efflux proteins (OEP)"/>
    <property type="match status" value="1"/>
</dbReference>
<evidence type="ECO:0000256" key="3">
    <source>
        <dbReference type="ARBA" id="ARBA00022692"/>
    </source>
</evidence>
<keyword evidence="2" id="KW-1134">Transmembrane beta strand</keyword>
<protein>
    <recommendedName>
        <fullName evidence="8">TolC family protein</fullName>
    </recommendedName>
</protein>
<keyword evidence="5" id="KW-0998">Cell outer membrane</keyword>
<keyword evidence="7" id="KW-1185">Reference proteome</keyword>
<dbReference type="PANTHER" id="PTHR30026:SF21">
    <property type="entry name" value="SLR1270 PROTEIN"/>
    <property type="match status" value="1"/>
</dbReference>
<keyword evidence="3" id="KW-0812">Transmembrane</keyword>
<evidence type="ECO:0000313" key="6">
    <source>
        <dbReference type="EMBL" id="TGK08027.1"/>
    </source>
</evidence>
<evidence type="ECO:0000256" key="1">
    <source>
        <dbReference type="ARBA" id="ARBA00004442"/>
    </source>
</evidence>
<dbReference type="Proteomes" id="UP000297453">
    <property type="component" value="Unassembled WGS sequence"/>
</dbReference>
<keyword evidence="4" id="KW-0472">Membrane</keyword>
<evidence type="ECO:0000256" key="2">
    <source>
        <dbReference type="ARBA" id="ARBA00022452"/>
    </source>
</evidence>
<organism evidence="6 7">
    <name type="scientific">Leptospira semungkisensis</name>
    <dbReference type="NCBI Taxonomy" id="2484985"/>
    <lineage>
        <taxon>Bacteria</taxon>
        <taxon>Pseudomonadati</taxon>
        <taxon>Spirochaetota</taxon>
        <taxon>Spirochaetia</taxon>
        <taxon>Leptospirales</taxon>
        <taxon>Leptospiraceae</taxon>
        <taxon>Leptospira</taxon>
    </lineage>
</organism>
<comment type="caution">
    <text evidence="6">The sequence shown here is derived from an EMBL/GenBank/DDBJ whole genome shotgun (WGS) entry which is preliminary data.</text>
</comment>
<dbReference type="OrthoDB" id="344643at2"/>
<dbReference type="AlphaFoldDB" id="A0A4R9GAR8"/>
<accession>A0A4R9GAR8</accession>
<dbReference type="InterPro" id="IPR051906">
    <property type="entry name" value="TolC-like"/>
</dbReference>
<comment type="subcellular location">
    <subcellularLocation>
        <location evidence="1">Cell outer membrane</location>
    </subcellularLocation>
</comment>
<name>A0A4R9GAR8_9LEPT</name>
<dbReference type="GO" id="GO:0009279">
    <property type="term" value="C:cell outer membrane"/>
    <property type="evidence" value="ECO:0007669"/>
    <property type="project" value="UniProtKB-SubCell"/>
</dbReference>
<dbReference type="GO" id="GO:0015288">
    <property type="term" value="F:porin activity"/>
    <property type="evidence" value="ECO:0007669"/>
    <property type="project" value="TreeGrafter"/>
</dbReference>
<dbReference type="PANTHER" id="PTHR30026">
    <property type="entry name" value="OUTER MEMBRANE PROTEIN TOLC"/>
    <property type="match status" value="1"/>
</dbReference>
<dbReference type="GO" id="GO:0015562">
    <property type="term" value="F:efflux transmembrane transporter activity"/>
    <property type="evidence" value="ECO:0007669"/>
    <property type="project" value="InterPro"/>
</dbReference>
<dbReference type="GO" id="GO:1990281">
    <property type="term" value="C:efflux pump complex"/>
    <property type="evidence" value="ECO:0007669"/>
    <property type="project" value="TreeGrafter"/>
</dbReference>
<gene>
    <name evidence="6" type="ORF">EHO59_03550</name>
</gene>
<dbReference type="EMBL" id="RQEP01000005">
    <property type="protein sequence ID" value="TGK08027.1"/>
    <property type="molecule type" value="Genomic_DNA"/>
</dbReference>
<evidence type="ECO:0008006" key="8">
    <source>
        <dbReference type="Google" id="ProtNLM"/>
    </source>
</evidence>
<dbReference type="SUPFAM" id="SSF56954">
    <property type="entry name" value="Outer membrane efflux proteins (OEP)"/>
    <property type="match status" value="1"/>
</dbReference>
<evidence type="ECO:0000256" key="4">
    <source>
        <dbReference type="ARBA" id="ARBA00023136"/>
    </source>
</evidence>
<reference evidence="6" key="1">
    <citation type="journal article" date="2019" name="PLoS Negl. Trop. Dis.">
        <title>Revisiting the worldwide diversity of Leptospira species in the environment.</title>
        <authorList>
            <person name="Vincent A.T."/>
            <person name="Schiettekatte O."/>
            <person name="Bourhy P."/>
            <person name="Veyrier F.J."/>
            <person name="Picardeau M."/>
        </authorList>
    </citation>
    <scope>NUCLEOTIDE SEQUENCE [LARGE SCALE GENOMIC DNA]</scope>
    <source>
        <strain evidence="6">SSS9</strain>
    </source>
</reference>
<sequence length="465" mass="52498">MIGGLFLFPAWISAAPLYDFESVWKKVLENSPSLKAKTMEVEAAKSASERAGLHWFPRLYTDLRTYNTNDPTLNFMGKLGQRAATQSDFSTMSVRSNPANYLDSNNHPYQNLNPNTANLFAKDTLNRPGSNTYSRGTLGMDLSLYEGGSQSALKEVRDKELEGTRLEREYFKRTLYLQTALAYQSSVIFEDSIREQDRLLNQLEIYLSSYRLDSSLNPLGHAGSLSLKSIKLRLGAEKRENELSRTETLESLKILSGGSIEEFRAEENSLIRFSENYLPFSSDLSQSNTVLSKVFDSYSNASKQKVKMENAKFLPKVGVYAEAYGYQGDRNFANAYNAGIYLQMNLLNPTDIGSRKEAIMRSEAAQAKATEVKIKENSNFLILLRKEKSLAETRVDAEKAYQIQSEQLRISQGLFKKGNIPIITLAESFSRTADALRKKSQSDLEYLKTRAELILYSGDIDENRN</sequence>
<evidence type="ECO:0000313" key="7">
    <source>
        <dbReference type="Proteomes" id="UP000297453"/>
    </source>
</evidence>